<reference evidence="3" key="1">
    <citation type="journal article" date="2020" name="Stud. Mycol.">
        <title>101 Dothideomycetes genomes: a test case for predicting lifestyles and emergence of pathogens.</title>
        <authorList>
            <person name="Haridas S."/>
            <person name="Albert R."/>
            <person name="Binder M."/>
            <person name="Bloem J."/>
            <person name="Labutti K."/>
            <person name="Salamov A."/>
            <person name="Andreopoulos B."/>
            <person name="Baker S."/>
            <person name="Barry K."/>
            <person name="Bills G."/>
            <person name="Bluhm B."/>
            <person name="Cannon C."/>
            <person name="Castanera R."/>
            <person name="Culley D."/>
            <person name="Daum C."/>
            <person name="Ezra D."/>
            <person name="Gonzalez J."/>
            <person name="Henrissat B."/>
            <person name="Kuo A."/>
            <person name="Liang C."/>
            <person name="Lipzen A."/>
            <person name="Lutzoni F."/>
            <person name="Magnuson J."/>
            <person name="Mondo S."/>
            <person name="Nolan M."/>
            <person name="Ohm R."/>
            <person name="Pangilinan J."/>
            <person name="Park H.-J."/>
            <person name="Ramirez L."/>
            <person name="Alfaro M."/>
            <person name="Sun H."/>
            <person name="Tritt A."/>
            <person name="Yoshinaga Y."/>
            <person name="Zwiers L.-H."/>
            <person name="Turgeon B."/>
            <person name="Goodwin S."/>
            <person name="Spatafora J."/>
            <person name="Crous P."/>
            <person name="Grigoriev I."/>
        </authorList>
    </citation>
    <scope>NUCLEOTIDE SEQUENCE</scope>
    <source>
        <strain evidence="3">SCOH1-5</strain>
    </source>
</reference>
<protein>
    <recommendedName>
        <fullName evidence="2">Subtelomeric hrmA-associated cluster protein AFUB-079030/YDR124W-like helical bundle domain-containing protein</fullName>
    </recommendedName>
</protein>
<feature type="region of interest" description="Disordered" evidence="1">
    <location>
        <begin position="368"/>
        <end position="457"/>
    </location>
</feature>
<dbReference type="InterPro" id="IPR021264">
    <property type="entry name" value="AFUB_079030/YDR124W-like"/>
</dbReference>
<organism evidence="3 4">
    <name type="scientific">Cercospora zeae-maydis SCOH1-5</name>
    <dbReference type="NCBI Taxonomy" id="717836"/>
    <lineage>
        <taxon>Eukaryota</taxon>
        <taxon>Fungi</taxon>
        <taxon>Dikarya</taxon>
        <taxon>Ascomycota</taxon>
        <taxon>Pezizomycotina</taxon>
        <taxon>Dothideomycetes</taxon>
        <taxon>Dothideomycetidae</taxon>
        <taxon>Mycosphaerellales</taxon>
        <taxon>Mycosphaerellaceae</taxon>
        <taxon>Cercospora</taxon>
    </lineage>
</organism>
<gene>
    <name evidence="3" type="ORF">CERZMDRAFT_84978</name>
</gene>
<feature type="compositionally biased region" description="Acidic residues" evidence="1">
    <location>
        <begin position="99"/>
        <end position="108"/>
    </location>
</feature>
<feature type="compositionally biased region" description="Basic and acidic residues" evidence="1">
    <location>
        <begin position="383"/>
        <end position="395"/>
    </location>
</feature>
<feature type="domain" description="Subtelomeric hrmA-associated cluster protein AFUB-079030/YDR124W-like helical bundle" evidence="2">
    <location>
        <begin position="181"/>
        <end position="295"/>
    </location>
</feature>
<evidence type="ECO:0000313" key="3">
    <source>
        <dbReference type="EMBL" id="KAF2212035.1"/>
    </source>
</evidence>
<dbReference type="PANTHER" id="PTHR36102">
    <property type="entry name" value="CHROMOSOME 10, WHOLE GENOME SHOTGUN SEQUENCE"/>
    <property type="match status" value="1"/>
</dbReference>
<feature type="region of interest" description="Disordered" evidence="1">
    <location>
        <begin position="659"/>
        <end position="678"/>
    </location>
</feature>
<feature type="region of interest" description="Disordered" evidence="1">
    <location>
        <begin position="77"/>
        <end position="178"/>
    </location>
</feature>
<dbReference type="Pfam" id="PF11001">
    <property type="entry name" value="AFUB_07903_YDR124W_hel"/>
    <property type="match status" value="1"/>
</dbReference>
<dbReference type="Proteomes" id="UP000799539">
    <property type="component" value="Unassembled WGS sequence"/>
</dbReference>
<evidence type="ECO:0000256" key="1">
    <source>
        <dbReference type="SAM" id="MobiDB-lite"/>
    </source>
</evidence>
<feature type="compositionally biased region" description="Basic residues" evidence="1">
    <location>
        <begin position="131"/>
        <end position="142"/>
    </location>
</feature>
<dbReference type="PANTHER" id="PTHR36102:SF1">
    <property type="entry name" value="YDR124W-LIKE HELICAL BUNDLE DOMAIN-CONTAINING PROTEIN"/>
    <property type="match status" value="1"/>
</dbReference>
<evidence type="ECO:0000313" key="4">
    <source>
        <dbReference type="Proteomes" id="UP000799539"/>
    </source>
</evidence>
<accession>A0A6A6FF56</accession>
<dbReference type="AlphaFoldDB" id="A0A6A6FF56"/>
<proteinExistence type="predicted"/>
<dbReference type="InterPro" id="IPR047092">
    <property type="entry name" value="AFUB_07903/YDR124W-like_hel"/>
</dbReference>
<sequence length="678" mass="76365">MVAMKKVSKRQRGVARTGQRELAACEPSLELIKHSLDNRRAYALVALDETGNIRVHASDDVKAYLDELNLTSQFQRAYEKSKDRPFGNARRATPLASEDSVETDDSADDPGTLSVKSSTDLRGRRILLPARQRRRPILSRHANRSERPTSPATTAVDDVKVQPTSPNETLVEPQAPPKSFRINDTEAVTAFLLNRIKGMQQLANKKIAKAWIKGICPKKQAKYPYQNNKQEKETGIKPEVPAWWPEMQICRFIEPDHIKREERTGLCLHFLRLRPSPDQLKKWNRCDMEPSTTHIERGWTAWLRELAGHEVFDDLPKGSSHRIEHRRCLMDQMYAVAEMEEEYLNDAIDGHTTYTYVDEGEDCKKYSTKRYRPASTASSPDYDEPRTHSVSDDGSRPPTKRMKRDSASPAASGMERHLSHREHVTGPHSPVSPVARGNGSATASFDSKPDHTNAEVSSHLAARITHASPYAQHCPPATSAQPQRTTQVLPQHNGVQSWSWRSYDQPTQWTDQTVPSYGEHQAGHLPYQVIPAPNTFPGRQDFEFPQYQQASQPYITHMVHVSQPEFQATPATPVYSPVGVSSISMETFPISQSSMAEAVPVQHYAMTMAPSSYFVRSESDPSIADFHPPVNLAAPQYSQPYQQEPEAVVNAQPLPVQNHVMPVSQPGQWHPHQPHSRH</sequence>
<feature type="compositionally biased region" description="Basic and acidic residues" evidence="1">
    <location>
        <begin position="414"/>
        <end position="425"/>
    </location>
</feature>
<dbReference type="EMBL" id="ML992674">
    <property type="protein sequence ID" value="KAF2212035.1"/>
    <property type="molecule type" value="Genomic_DNA"/>
</dbReference>
<keyword evidence="4" id="KW-1185">Reference proteome</keyword>
<evidence type="ECO:0000259" key="2">
    <source>
        <dbReference type="Pfam" id="PF11001"/>
    </source>
</evidence>
<dbReference type="OrthoDB" id="5338458at2759"/>
<name>A0A6A6FF56_9PEZI</name>